<name>A0ABN1PKM2_9ACTN</name>
<evidence type="ECO:0000256" key="3">
    <source>
        <dbReference type="ARBA" id="ARBA00022692"/>
    </source>
</evidence>
<evidence type="ECO:0000256" key="11">
    <source>
        <dbReference type="SAM" id="SignalP"/>
    </source>
</evidence>
<gene>
    <name evidence="14" type="ORF">GCM10009549_52570</name>
</gene>
<dbReference type="Gene3D" id="2.60.40.1220">
    <property type="match status" value="1"/>
</dbReference>
<feature type="compositionally biased region" description="Low complexity" evidence="9">
    <location>
        <begin position="323"/>
        <end position="334"/>
    </location>
</feature>
<dbReference type="InterPro" id="IPR014755">
    <property type="entry name" value="Cu-Rt/internalin_Ig-like"/>
</dbReference>
<evidence type="ECO:0000256" key="9">
    <source>
        <dbReference type="SAM" id="MobiDB-lite"/>
    </source>
</evidence>
<evidence type="ECO:0000259" key="13">
    <source>
        <dbReference type="Pfam" id="PF05425"/>
    </source>
</evidence>
<reference evidence="14 15" key="1">
    <citation type="journal article" date="2019" name="Int. J. Syst. Evol. Microbiol.">
        <title>The Global Catalogue of Microorganisms (GCM) 10K type strain sequencing project: providing services to taxonomists for standard genome sequencing and annotation.</title>
        <authorList>
            <consortium name="The Broad Institute Genomics Platform"/>
            <consortium name="The Broad Institute Genome Sequencing Center for Infectious Disease"/>
            <person name="Wu L."/>
            <person name="Ma J."/>
        </authorList>
    </citation>
    <scope>NUCLEOTIDE SEQUENCE [LARGE SCALE GENOMIC DNA]</scope>
    <source>
        <strain evidence="14 15">JCM 10673</strain>
    </source>
</reference>
<keyword evidence="8 10" id="KW-0472">Membrane</keyword>
<feature type="region of interest" description="Disordered" evidence="9">
    <location>
        <begin position="457"/>
        <end position="514"/>
    </location>
</feature>
<feature type="transmembrane region" description="Helical" evidence="10">
    <location>
        <begin position="179"/>
        <end position="200"/>
    </location>
</feature>
<evidence type="ECO:0000313" key="14">
    <source>
        <dbReference type="EMBL" id="GAA0929599.1"/>
    </source>
</evidence>
<dbReference type="EMBL" id="BAAAHG010000066">
    <property type="protein sequence ID" value="GAA0929599.1"/>
    <property type="molecule type" value="Genomic_DNA"/>
</dbReference>
<dbReference type="InterPro" id="IPR007348">
    <property type="entry name" value="CopC_dom"/>
</dbReference>
<accession>A0ABN1PKM2</accession>
<proteinExistence type="predicted"/>
<evidence type="ECO:0000256" key="8">
    <source>
        <dbReference type="ARBA" id="ARBA00023136"/>
    </source>
</evidence>
<feature type="domain" description="Copper resistance protein D" evidence="13">
    <location>
        <begin position="363"/>
        <end position="446"/>
    </location>
</feature>
<keyword evidence="6 10" id="KW-1133">Transmembrane helix</keyword>
<keyword evidence="7" id="KW-0186">Copper</keyword>
<comment type="subcellular location">
    <subcellularLocation>
        <location evidence="1">Cell membrane</location>
        <topology evidence="1">Multi-pass membrane protein</topology>
    </subcellularLocation>
</comment>
<evidence type="ECO:0000256" key="2">
    <source>
        <dbReference type="ARBA" id="ARBA00022475"/>
    </source>
</evidence>
<dbReference type="InterPro" id="IPR032694">
    <property type="entry name" value="CopC/D"/>
</dbReference>
<feature type="transmembrane region" description="Helical" evidence="10">
    <location>
        <begin position="371"/>
        <end position="388"/>
    </location>
</feature>
<keyword evidence="15" id="KW-1185">Reference proteome</keyword>
<evidence type="ECO:0000313" key="15">
    <source>
        <dbReference type="Proteomes" id="UP001501005"/>
    </source>
</evidence>
<evidence type="ECO:0000256" key="5">
    <source>
        <dbReference type="ARBA" id="ARBA00022729"/>
    </source>
</evidence>
<organism evidence="14 15">
    <name type="scientific">Streptomyces thermoalcalitolerans</name>
    <dbReference type="NCBI Taxonomy" id="65605"/>
    <lineage>
        <taxon>Bacteria</taxon>
        <taxon>Bacillati</taxon>
        <taxon>Actinomycetota</taxon>
        <taxon>Actinomycetes</taxon>
        <taxon>Kitasatosporales</taxon>
        <taxon>Streptomycetaceae</taxon>
        <taxon>Streptomyces</taxon>
    </lineage>
</organism>
<evidence type="ECO:0000256" key="4">
    <source>
        <dbReference type="ARBA" id="ARBA00022723"/>
    </source>
</evidence>
<feature type="region of interest" description="Disordered" evidence="9">
    <location>
        <begin position="319"/>
        <end position="356"/>
    </location>
</feature>
<keyword evidence="2" id="KW-1003">Cell membrane</keyword>
<evidence type="ECO:0000256" key="1">
    <source>
        <dbReference type="ARBA" id="ARBA00004651"/>
    </source>
</evidence>
<dbReference type="PANTHER" id="PTHR34820:SF4">
    <property type="entry name" value="INNER MEMBRANE PROTEIN YEBZ"/>
    <property type="match status" value="1"/>
</dbReference>
<evidence type="ECO:0000259" key="12">
    <source>
        <dbReference type="Pfam" id="PF04234"/>
    </source>
</evidence>
<evidence type="ECO:0000256" key="10">
    <source>
        <dbReference type="SAM" id="Phobius"/>
    </source>
</evidence>
<keyword evidence="5 11" id="KW-0732">Signal</keyword>
<protein>
    <submittedName>
        <fullName evidence="14">Copper resistance protein CopC</fullName>
    </submittedName>
</protein>
<dbReference type="Pfam" id="PF04234">
    <property type="entry name" value="CopC"/>
    <property type="match status" value="1"/>
</dbReference>
<feature type="transmembrane region" description="Helical" evidence="10">
    <location>
        <begin position="225"/>
        <end position="245"/>
    </location>
</feature>
<feature type="signal peptide" evidence="11">
    <location>
        <begin position="1"/>
        <end position="22"/>
    </location>
</feature>
<feature type="compositionally biased region" description="Low complexity" evidence="9">
    <location>
        <begin position="475"/>
        <end position="513"/>
    </location>
</feature>
<feature type="transmembrane region" description="Helical" evidence="10">
    <location>
        <begin position="400"/>
        <end position="422"/>
    </location>
</feature>
<dbReference type="InterPro" id="IPR014756">
    <property type="entry name" value="Ig_E-set"/>
</dbReference>
<dbReference type="Proteomes" id="UP001501005">
    <property type="component" value="Unassembled WGS sequence"/>
</dbReference>
<dbReference type="SUPFAM" id="SSF81296">
    <property type="entry name" value="E set domains"/>
    <property type="match status" value="1"/>
</dbReference>
<dbReference type="InterPro" id="IPR008457">
    <property type="entry name" value="Cu-R_CopD_dom"/>
</dbReference>
<evidence type="ECO:0000256" key="7">
    <source>
        <dbReference type="ARBA" id="ARBA00023008"/>
    </source>
</evidence>
<sequence length="676" mass="69373">MLTLLGAVLALLLLGGAGPAFAHADLREADPADGTVLKSAPSTVTLTYSESVALLDDSFRLFDPEGRRVRTKPPRHVPGRSNTAQVEFPDGLGEGTFTVAWRVISADGHPVSGALTFSVGKPSPAAPVVDTGPDQHPVTGTLYDLGRYTAYGAAALLIGMVAFILLCRPPNPRLLRGPLAVSWWAALASTLVLLVLRAPYETGTGPMTAFDPAAVSRTLSSRPGLVLTARLALLVPTAVFLVRLFRRRPGQEPTRATLAAGAVPALALALTLAASEHASAGIQVPVAMTSSTLHVLAMGVWLGGLTALLTILQRVTEDEPRTAAPAGGPNAGAPDSSQDLSPAPSPDPSRDVSPADDGPALTAAVARFSRIAFGAVTVLVATGIYQSWRGLGSWAALTGTAYGRLLLVKVAVVVLMLAVAGLSRRWTARLAAVDGEAAVRAGKPQAVARARVPVPAGGKRLSGAEESGTEEPGAEEAAAGEVPAEEAPAGEGLAKEAPAGKAPAGKPASSPAPDVCRRALRRSVLTEVAVGIAVLVVTTMLVSTLPGRVAAEAENAPPAGGAPGASLTMIPFDVGTPGGHGKVQVTLVPGRVGQNAVEAVVYGPDGGLSIVPELRLSLSLPEQKLGPIDAKLIKRGGYWSTDTLNLPVAGEWTMKATVRVSEIDQVSAERKVRILR</sequence>
<feature type="transmembrane region" description="Helical" evidence="10">
    <location>
        <begin position="148"/>
        <end position="167"/>
    </location>
</feature>
<dbReference type="Pfam" id="PF05425">
    <property type="entry name" value="CopD"/>
    <property type="match status" value="1"/>
</dbReference>
<keyword evidence="3 10" id="KW-0812">Transmembrane</keyword>
<dbReference type="PANTHER" id="PTHR34820">
    <property type="entry name" value="INNER MEMBRANE PROTEIN YEBZ"/>
    <property type="match status" value="1"/>
</dbReference>
<evidence type="ECO:0000256" key="6">
    <source>
        <dbReference type="ARBA" id="ARBA00022989"/>
    </source>
</evidence>
<feature type="transmembrane region" description="Helical" evidence="10">
    <location>
        <begin position="524"/>
        <end position="545"/>
    </location>
</feature>
<comment type="caution">
    <text evidence="14">The sequence shown here is derived from an EMBL/GenBank/DDBJ whole genome shotgun (WGS) entry which is preliminary data.</text>
</comment>
<feature type="transmembrane region" description="Helical" evidence="10">
    <location>
        <begin position="295"/>
        <end position="312"/>
    </location>
</feature>
<keyword evidence="4" id="KW-0479">Metal-binding</keyword>
<feature type="domain" description="CopC" evidence="12">
    <location>
        <begin position="23"/>
        <end position="119"/>
    </location>
</feature>
<feature type="transmembrane region" description="Helical" evidence="10">
    <location>
        <begin position="257"/>
        <end position="275"/>
    </location>
</feature>
<feature type="chain" id="PRO_5045785982" evidence="11">
    <location>
        <begin position="23"/>
        <end position="676"/>
    </location>
</feature>